<dbReference type="InterPro" id="IPR013766">
    <property type="entry name" value="Thioredoxin_domain"/>
</dbReference>
<dbReference type="InterPro" id="IPR036249">
    <property type="entry name" value="Thioredoxin-like_sf"/>
</dbReference>
<dbReference type="RefSeq" id="WP_093320574.1">
    <property type="nucleotide sequence ID" value="NZ_FOSZ01000001.1"/>
</dbReference>
<dbReference type="PROSITE" id="PS51352">
    <property type="entry name" value="THIOREDOXIN_2"/>
    <property type="match status" value="1"/>
</dbReference>
<comment type="function">
    <text evidence="4">Thiol-specific peroxidase that catalyzes the reduction of hydrogen peroxide and organic hydroperoxides to water and alcohols, respectively. Plays a role in cell protection against oxidative stress by detoxifying peroxides.</text>
</comment>
<evidence type="ECO:0000256" key="1">
    <source>
        <dbReference type="ARBA" id="ARBA00022559"/>
    </source>
</evidence>
<dbReference type="OrthoDB" id="9800621at2"/>
<dbReference type="AlphaFoldDB" id="A0A1I4B858"/>
<keyword evidence="1 4" id="KW-0575">Peroxidase</keyword>
<dbReference type="InterPro" id="IPR037944">
    <property type="entry name" value="PRX5-like"/>
</dbReference>
<dbReference type="CDD" id="cd03013">
    <property type="entry name" value="PRX5_like"/>
    <property type="match status" value="1"/>
</dbReference>
<evidence type="ECO:0000259" key="5">
    <source>
        <dbReference type="PROSITE" id="PS51352"/>
    </source>
</evidence>
<dbReference type="Proteomes" id="UP000198851">
    <property type="component" value="Unassembled WGS sequence"/>
</dbReference>
<sequence>MQVGAKVPAVTFKTRVRDEAVGGPNPFRWQDMTSDDYFKGKRVVLFSLPGAFTPTCSTYQLPGFEENFAKFQELGVDSIYCMSVNDSFVMNKWAEAQGVKNVDVIPDGSGEFTRKVGMLVRKDNLGFGLRSWRYAAIVTDGVVEAWFEEPGLEDNHGEDPYGKSSPESVLKYLEAANVETAA</sequence>
<feature type="domain" description="Thioredoxin" evidence="5">
    <location>
        <begin position="1"/>
        <end position="178"/>
    </location>
</feature>
<dbReference type="PANTHER" id="PTHR10430">
    <property type="entry name" value="PEROXIREDOXIN"/>
    <property type="match status" value="1"/>
</dbReference>
<feature type="active site" description="Cysteine sulfenic acid (-SOH) intermediate" evidence="3">
    <location>
        <position position="56"/>
    </location>
</feature>
<keyword evidence="2 4" id="KW-0560">Oxidoreductase</keyword>
<evidence type="ECO:0000313" key="7">
    <source>
        <dbReference type="Proteomes" id="UP000198851"/>
    </source>
</evidence>
<dbReference type="EC" id="1.11.1.27" evidence="4"/>
<name>A0A1I4B858_9RHOB</name>
<dbReference type="EMBL" id="FOSZ01000001">
    <property type="protein sequence ID" value="SFK64149.1"/>
    <property type="molecule type" value="Genomic_DNA"/>
</dbReference>
<evidence type="ECO:0000256" key="4">
    <source>
        <dbReference type="RuleBase" id="RU366011"/>
    </source>
</evidence>
<comment type="catalytic activity">
    <reaction evidence="4">
        <text>a hydroperoxide + 2 glutathione = an alcohol + glutathione disulfide + H2O</text>
        <dbReference type="Rhea" id="RHEA:62632"/>
        <dbReference type="ChEBI" id="CHEBI:15377"/>
        <dbReference type="ChEBI" id="CHEBI:30879"/>
        <dbReference type="ChEBI" id="CHEBI:35924"/>
        <dbReference type="ChEBI" id="CHEBI:57925"/>
        <dbReference type="ChEBI" id="CHEBI:58297"/>
        <dbReference type="EC" id="1.11.1.27"/>
    </reaction>
</comment>
<evidence type="ECO:0000313" key="6">
    <source>
        <dbReference type="EMBL" id="SFK64149.1"/>
    </source>
</evidence>
<dbReference type="GO" id="GO:0008379">
    <property type="term" value="F:thioredoxin peroxidase activity"/>
    <property type="evidence" value="ECO:0007669"/>
    <property type="project" value="InterPro"/>
</dbReference>
<dbReference type="STRING" id="1280847.SAMN04488036_101831"/>
<reference evidence="7" key="1">
    <citation type="submission" date="2016-10" db="EMBL/GenBank/DDBJ databases">
        <authorList>
            <person name="Varghese N."/>
            <person name="Submissions S."/>
        </authorList>
    </citation>
    <scope>NUCLEOTIDE SEQUENCE [LARGE SCALE GENOMIC DNA]</scope>
    <source>
        <strain evidence="7">DSM 28453</strain>
    </source>
</reference>
<dbReference type="GO" id="GO:0045454">
    <property type="term" value="P:cell redox homeostasis"/>
    <property type="evidence" value="ECO:0007669"/>
    <property type="project" value="TreeGrafter"/>
</dbReference>
<dbReference type="Pfam" id="PF08534">
    <property type="entry name" value="Redoxin"/>
    <property type="match status" value="1"/>
</dbReference>
<proteinExistence type="inferred from homology"/>
<dbReference type="GO" id="GO:0034599">
    <property type="term" value="P:cellular response to oxidative stress"/>
    <property type="evidence" value="ECO:0007669"/>
    <property type="project" value="InterPro"/>
</dbReference>
<dbReference type="SUPFAM" id="SSF52833">
    <property type="entry name" value="Thioredoxin-like"/>
    <property type="match status" value="1"/>
</dbReference>
<dbReference type="InterPro" id="IPR013740">
    <property type="entry name" value="Redoxin"/>
</dbReference>
<organism evidence="6 7">
    <name type="scientific">Shimia haliotis</name>
    <dbReference type="NCBI Taxonomy" id="1280847"/>
    <lineage>
        <taxon>Bacteria</taxon>
        <taxon>Pseudomonadati</taxon>
        <taxon>Pseudomonadota</taxon>
        <taxon>Alphaproteobacteria</taxon>
        <taxon>Rhodobacterales</taxon>
        <taxon>Roseobacteraceae</taxon>
    </lineage>
</organism>
<protein>
    <recommendedName>
        <fullName evidence="4">Glutathione-dependent peroxiredoxin</fullName>
        <ecNumber evidence="4">1.11.1.27</ecNumber>
    </recommendedName>
</protein>
<comment type="similarity">
    <text evidence="4">Belongs to the peroxiredoxin family. Prx5 subfamily.</text>
</comment>
<dbReference type="PANTHER" id="PTHR10430:SF16">
    <property type="entry name" value="PEROXIREDOXIN-5, MITOCHONDRIAL"/>
    <property type="match status" value="1"/>
</dbReference>
<accession>A0A1I4B858</accession>
<dbReference type="Gene3D" id="3.40.30.10">
    <property type="entry name" value="Glutaredoxin"/>
    <property type="match status" value="1"/>
</dbReference>
<keyword evidence="4" id="KW-0676">Redox-active center</keyword>
<keyword evidence="4" id="KW-0049">Antioxidant</keyword>
<evidence type="ECO:0000256" key="2">
    <source>
        <dbReference type="ARBA" id="ARBA00023002"/>
    </source>
</evidence>
<gene>
    <name evidence="6" type="ORF">SAMN04488036_101831</name>
</gene>
<dbReference type="GO" id="GO:0042744">
    <property type="term" value="P:hydrogen peroxide catabolic process"/>
    <property type="evidence" value="ECO:0007669"/>
    <property type="project" value="TreeGrafter"/>
</dbReference>
<dbReference type="GO" id="GO:0005737">
    <property type="term" value="C:cytoplasm"/>
    <property type="evidence" value="ECO:0007669"/>
    <property type="project" value="TreeGrafter"/>
</dbReference>
<evidence type="ECO:0000256" key="3">
    <source>
        <dbReference type="PIRSR" id="PIRSR637944-1"/>
    </source>
</evidence>
<keyword evidence="7" id="KW-1185">Reference proteome</keyword>